<keyword evidence="1" id="KW-1133">Transmembrane helix</keyword>
<protein>
    <submittedName>
        <fullName evidence="2">Uncharacterized protein</fullName>
    </submittedName>
</protein>
<feature type="transmembrane region" description="Helical" evidence="1">
    <location>
        <begin position="147"/>
        <end position="169"/>
    </location>
</feature>
<evidence type="ECO:0000313" key="2">
    <source>
        <dbReference type="EMBL" id="KKM74408.1"/>
    </source>
</evidence>
<accession>A0A0F9JXH2</accession>
<evidence type="ECO:0000256" key="1">
    <source>
        <dbReference type="SAM" id="Phobius"/>
    </source>
</evidence>
<dbReference type="EMBL" id="LAZR01009146">
    <property type="protein sequence ID" value="KKM74408.1"/>
    <property type="molecule type" value="Genomic_DNA"/>
</dbReference>
<reference evidence="2" key="1">
    <citation type="journal article" date="2015" name="Nature">
        <title>Complex archaea that bridge the gap between prokaryotes and eukaryotes.</title>
        <authorList>
            <person name="Spang A."/>
            <person name="Saw J.H."/>
            <person name="Jorgensen S.L."/>
            <person name="Zaremba-Niedzwiedzka K."/>
            <person name="Martijn J."/>
            <person name="Lind A.E."/>
            <person name="van Eijk R."/>
            <person name="Schleper C."/>
            <person name="Guy L."/>
            <person name="Ettema T.J."/>
        </authorList>
    </citation>
    <scope>NUCLEOTIDE SEQUENCE</scope>
</reference>
<gene>
    <name evidence="2" type="ORF">LCGC14_1400690</name>
</gene>
<organism evidence="2">
    <name type="scientific">marine sediment metagenome</name>
    <dbReference type="NCBI Taxonomy" id="412755"/>
    <lineage>
        <taxon>unclassified sequences</taxon>
        <taxon>metagenomes</taxon>
        <taxon>ecological metagenomes</taxon>
    </lineage>
</organism>
<proteinExistence type="predicted"/>
<dbReference type="AlphaFoldDB" id="A0A0F9JXH2"/>
<keyword evidence="1" id="KW-0472">Membrane</keyword>
<sequence length="185" mass="20605">MNKTKIELDQLPLVIKHGFQFLDSFGFGLKDEAVVPIGQSKKVDGSIIASDAVQVVDDPSIRQRFIVSLFPYDNMFKNVPSNICSMVFRQEDFNVSPDLSSPALPDRTTQATLRTNSHLRGTGFTMLRPVINQPPTRTLFAMPQTAFLALSKFPFSVLGVILAVIFFRIHNPIVTQSSNNCKEAM</sequence>
<comment type="caution">
    <text evidence="2">The sequence shown here is derived from an EMBL/GenBank/DDBJ whole genome shotgun (WGS) entry which is preliminary data.</text>
</comment>
<name>A0A0F9JXH2_9ZZZZ</name>
<keyword evidence="1" id="KW-0812">Transmembrane</keyword>